<evidence type="ECO:0000256" key="1">
    <source>
        <dbReference type="SAM" id="MobiDB-lite"/>
    </source>
</evidence>
<keyword evidence="2" id="KW-0732">Signal</keyword>
<keyword evidence="4" id="KW-1185">Reference proteome</keyword>
<feature type="compositionally biased region" description="Basic and acidic residues" evidence="1">
    <location>
        <begin position="64"/>
        <end position="75"/>
    </location>
</feature>
<dbReference type="EMBL" id="MUYU01000007">
    <property type="protein sequence ID" value="OOS25116.1"/>
    <property type="molecule type" value="Genomic_DNA"/>
</dbReference>
<evidence type="ECO:0000313" key="3">
    <source>
        <dbReference type="EMBL" id="OOS25116.1"/>
    </source>
</evidence>
<evidence type="ECO:0000256" key="2">
    <source>
        <dbReference type="SAM" id="SignalP"/>
    </source>
</evidence>
<protein>
    <recommendedName>
        <fullName evidence="5">Acid-shock protein</fullName>
    </recommendedName>
</protein>
<accession>A0A1T0CRZ6</accession>
<name>A0A1T0CRZ6_9GAMM</name>
<reference evidence="3 4" key="1">
    <citation type="submission" date="2017-02" db="EMBL/GenBank/DDBJ databases">
        <title>Draft genome sequence of Moraxella pluranimalium CCUG 54913T type strain.</title>
        <authorList>
            <person name="Salva-Serra F."/>
            <person name="Engstrom-Jakobsson H."/>
            <person name="Thorell K."/>
            <person name="Jaen-Luchoro D."/>
            <person name="Gonzales-Siles L."/>
            <person name="Karlsson R."/>
            <person name="Yazdan S."/>
            <person name="Boulund F."/>
            <person name="Johnning A."/>
            <person name="Engstrand L."/>
            <person name="Kristiansson E."/>
            <person name="Moore E."/>
        </authorList>
    </citation>
    <scope>NUCLEOTIDE SEQUENCE [LARGE SCALE GENOMIC DNA]</scope>
    <source>
        <strain evidence="3 4">CCUG 54913</strain>
    </source>
</reference>
<evidence type="ECO:0000313" key="4">
    <source>
        <dbReference type="Proteomes" id="UP000189800"/>
    </source>
</evidence>
<evidence type="ECO:0008006" key="5">
    <source>
        <dbReference type="Google" id="ProtNLM"/>
    </source>
</evidence>
<feature type="signal peptide" evidence="2">
    <location>
        <begin position="1"/>
        <end position="23"/>
    </location>
</feature>
<comment type="caution">
    <text evidence="3">The sequence shown here is derived from an EMBL/GenBank/DDBJ whole genome shotgun (WGS) entry which is preliminary data.</text>
</comment>
<dbReference type="AlphaFoldDB" id="A0A1T0CRZ6"/>
<proteinExistence type="predicted"/>
<feature type="compositionally biased region" description="Basic and acidic residues" evidence="1">
    <location>
        <begin position="40"/>
        <end position="56"/>
    </location>
</feature>
<feature type="chain" id="PRO_5012120020" description="Acid-shock protein" evidence="2">
    <location>
        <begin position="24"/>
        <end position="75"/>
    </location>
</feature>
<organism evidence="3 4">
    <name type="scientific">Moraxella pluranimalium</name>
    <dbReference type="NCBI Taxonomy" id="470453"/>
    <lineage>
        <taxon>Bacteria</taxon>
        <taxon>Pseudomonadati</taxon>
        <taxon>Pseudomonadota</taxon>
        <taxon>Gammaproteobacteria</taxon>
        <taxon>Moraxellales</taxon>
        <taxon>Moraxellaceae</taxon>
        <taxon>Moraxella</taxon>
    </lineage>
</organism>
<feature type="region of interest" description="Disordered" evidence="1">
    <location>
        <begin position="29"/>
        <end position="75"/>
    </location>
</feature>
<dbReference type="RefSeq" id="WP_078253603.1">
    <property type="nucleotide sequence ID" value="NZ_MUYU01000007.1"/>
</dbReference>
<dbReference type="Proteomes" id="UP000189800">
    <property type="component" value="Unassembled WGS sequence"/>
</dbReference>
<sequence length="75" mass="8359">MKNLTKVLSLGILSLAVSTSAFAAKSEPEYLDPNPAAQTVKKEHQANKHDKKDCNKQSKKQSKMNKEQHNARPQV</sequence>
<gene>
    <name evidence="3" type="ORF">B0680_03170</name>
</gene>